<evidence type="ECO:0000259" key="1">
    <source>
        <dbReference type="Pfam" id="PF16116"/>
    </source>
</evidence>
<dbReference type="EMBL" id="CP043494">
    <property type="protein sequence ID" value="WNG48407.1"/>
    <property type="molecule type" value="Genomic_DNA"/>
</dbReference>
<keyword evidence="3" id="KW-1185">Reference proteome</keyword>
<dbReference type="InterPro" id="IPR032267">
    <property type="entry name" value="DUF4832"/>
</dbReference>
<gene>
    <name evidence="2" type="ORF">F0U60_33000</name>
</gene>
<sequence>MRLPHPSIRPRRFFAGIQARPGRILFLNPPPPPDAICFEENDMSLPPLRALALTLSVALATATSAPAASGAWEGQTYNGNAPGLESNPLKGFVPFGAATHGFPHSMEWYYLPLNSLMTGGNSSSGTYAYNWAELDSAMAAAASRGNQIVFRIYLDYPGRAVATPQFLINEGLPMRSYSDYGNSSSKAPDWNNGNLIKALEAFIGALGQHLDGDARVAYVTAGLYGYWGEWHTYPQDADTSDGKPNWEMSQANKDRLLARYKSAFTRTHVLVRDPLASSTYKNDFGYHDDSFAYETLPGVSWHFWSKMQSAGLTENWRRRPMGGEQRPEMQPTMWNSWPNPVEYYYGTPTENEETAIKTTHATWLINNWLFNNAVNSTQWNNALRAQKLLGYELFVSSVRLPNPTTSTPLSVDINLENRGVAPFYYDWKLEFIVLNASNTWLKTLGTTQVNLPGLQPGSAASTKSFSASHGLSAGTGYKLLMRVVNPMTNGKPVSFANAKQGQDWGGWLTLGSFDVTK</sequence>
<dbReference type="Pfam" id="PF16116">
    <property type="entry name" value="DUF4832"/>
    <property type="match status" value="1"/>
</dbReference>
<organism evidence="2 3">
    <name type="scientific">Archangium minus</name>
    <dbReference type="NCBI Taxonomy" id="83450"/>
    <lineage>
        <taxon>Bacteria</taxon>
        <taxon>Pseudomonadati</taxon>
        <taxon>Myxococcota</taxon>
        <taxon>Myxococcia</taxon>
        <taxon>Myxococcales</taxon>
        <taxon>Cystobacterineae</taxon>
        <taxon>Archangiaceae</taxon>
        <taxon>Archangium</taxon>
    </lineage>
</organism>
<accession>A0ABY9WZ46</accession>
<feature type="domain" description="DUF4832" evidence="1">
    <location>
        <begin position="285"/>
        <end position="489"/>
    </location>
</feature>
<reference evidence="2 3" key="1">
    <citation type="submission" date="2019-08" db="EMBL/GenBank/DDBJ databases">
        <title>Archangium and Cystobacter genomes.</title>
        <authorList>
            <person name="Chen I.-C.K."/>
            <person name="Wielgoss S."/>
        </authorList>
    </citation>
    <scope>NUCLEOTIDE SEQUENCE [LARGE SCALE GENOMIC DNA]</scope>
    <source>
        <strain evidence="2 3">Cbm 6</strain>
    </source>
</reference>
<protein>
    <submittedName>
        <fullName evidence="2">DUF4832 domain-containing protein</fullName>
    </submittedName>
</protein>
<proteinExistence type="predicted"/>
<evidence type="ECO:0000313" key="2">
    <source>
        <dbReference type="EMBL" id="WNG48407.1"/>
    </source>
</evidence>
<evidence type="ECO:0000313" key="3">
    <source>
        <dbReference type="Proteomes" id="UP001611383"/>
    </source>
</evidence>
<name>A0ABY9WZ46_9BACT</name>
<dbReference type="Proteomes" id="UP001611383">
    <property type="component" value="Chromosome"/>
</dbReference>
<dbReference type="Gene3D" id="3.20.20.80">
    <property type="entry name" value="Glycosidases"/>
    <property type="match status" value="1"/>
</dbReference>